<sequence length="170" mass="19270">MNFKPLKTARLTLIPADLSMLEYEINRNNFPKSLFGITVPKNWPHESVSRGVSEIFLTLFRENKLYNYYWILNEESKKDILIGSGGFIVQDDGTLELGYSVLKQFEDNGFASEAVSAIIKNVNGFKNNIRITAKTKKKNIASVRVLEKSGFSLFGFDSETDLLIYSLVTN</sequence>
<dbReference type="InterPro" id="IPR051531">
    <property type="entry name" value="N-acetyltransferase"/>
</dbReference>
<keyword evidence="3" id="KW-1185">Reference proteome</keyword>
<dbReference type="InterPro" id="IPR016181">
    <property type="entry name" value="Acyl_CoA_acyltransferase"/>
</dbReference>
<dbReference type="AlphaFoldDB" id="A0AAF0FZS5"/>
<dbReference type="PANTHER" id="PTHR43792">
    <property type="entry name" value="GNAT FAMILY, PUTATIVE (AFU_ORTHOLOGUE AFUA_3G00765)-RELATED-RELATED"/>
    <property type="match status" value="1"/>
</dbReference>
<evidence type="ECO:0000259" key="1">
    <source>
        <dbReference type="Pfam" id="PF13302"/>
    </source>
</evidence>
<dbReference type="PANTHER" id="PTHR43792:SF13">
    <property type="entry name" value="ACETYLTRANSFERASE"/>
    <property type="match status" value="1"/>
</dbReference>
<feature type="domain" description="N-acetyltransferase" evidence="1">
    <location>
        <begin position="39"/>
        <end position="151"/>
    </location>
</feature>
<dbReference type="Pfam" id="PF13302">
    <property type="entry name" value="Acetyltransf_3"/>
    <property type="match status" value="1"/>
</dbReference>
<dbReference type="KEGG" id="manq:L1994_03790"/>
<organism evidence="2 3">
    <name type="scientific">Methanomicrobium antiquum</name>
    <dbReference type="NCBI Taxonomy" id="487686"/>
    <lineage>
        <taxon>Archaea</taxon>
        <taxon>Methanobacteriati</taxon>
        <taxon>Methanobacteriota</taxon>
        <taxon>Stenosarchaea group</taxon>
        <taxon>Methanomicrobia</taxon>
        <taxon>Methanomicrobiales</taxon>
        <taxon>Methanomicrobiaceae</taxon>
        <taxon>Methanomicrobium</taxon>
    </lineage>
</organism>
<accession>A0AAF0FZS5</accession>
<dbReference type="SUPFAM" id="SSF55729">
    <property type="entry name" value="Acyl-CoA N-acyltransferases (Nat)"/>
    <property type="match status" value="1"/>
</dbReference>
<dbReference type="GeneID" id="79949490"/>
<evidence type="ECO:0000313" key="2">
    <source>
        <dbReference type="EMBL" id="WFN37519.1"/>
    </source>
</evidence>
<dbReference type="RefSeq" id="WP_278100359.1">
    <property type="nucleotide sequence ID" value="NZ_CP091092.1"/>
</dbReference>
<protein>
    <submittedName>
        <fullName evidence="2">GNAT family N-acetyltransferase</fullName>
    </submittedName>
</protein>
<proteinExistence type="predicted"/>
<dbReference type="GO" id="GO:0016747">
    <property type="term" value="F:acyltransferase activity, transferring groups other than amino-acyl groups"/>
    <property type="evidence" value="ECO:0007669"/>
    <property type="project" value="InterPro"/>
</dbReference>
<name>A0AAF0FZS5_9EURY</name>
<evidence type="ECO:0000313" key="3">
    <source>
        <dbReference type="Proteomes" id="UP001218895"/>
    </source>
</evidence>
<dbReference type="Proteomes" id="UP001218895">
    <property type="component" value="Chromosome"/>
</dbReference>
<dbReference type="EMBL" id="CP091092">
    <property type="protein sequence ID" value="WFN37519.1"/>
    <property type="molecule type" value="Genomic_DNA"/>
</dbReference>
<dbReference type="InterPro" id="IPR000182">
    <property type="entry name" value="GNAT_dom"/>
</dbReference>
<dbReference type="Gene3D" id="3.40.630.30">
    <property type="match status" value="1"/>
</dbReference>
<gene>
    <name evidence="2" type="ORF">L1994_03790</name>
</gene>
<reference evidence="2" key="1">
    <citation type="submission" date="2022-01" db="EMBL/GenBank/DDBJ databases">
        <title>Complete genome of Methanomicrobium antiquum DSM 21220.</title>
        <authorList>
            <person name="Chen S.-C."/>
            <person name="You Y.-T."/>
            <person name="Zhou Y.-Z."/>
            <person name="Lai M.-C."/>
        </authorList>
    </citation>
    <scope>NUCLEOTIDE SEQUENCE</scope>
    <source>
        <strain evidence="2">DSM 21220</strain>
    </source>
</reference>